<dbReference type="Pfam" id="PF03932">
    <property type="entry name" value="CutC"/>
    <property type="match status" value="1"/>
</dbReference>
<evidence type="ECO:0000313" key="4">
    <source>
        <dbReference type="Proteomes" id="UP000553776"/>
    </source>
</evidence>
<comment type="subcellular location">
    <subcellularLocation>
        <location evidence="2">Cytoplasm</location>
    </subcellularLocation>
</comment>
<dbReference type="HAMAP" id="MF_00795">
    <property type="entry name" value="CutC"/>
    <property type="match status" value="1"/>
</dbReference>
<comment type="caution">
    <text evidence="3">The sequence shown here is derived from an EMBL/GenBank/DDBJ whole genome shotgun (WGS) entry which is preliminary data.</text>
</comment>
<dbReference type="InterPro" id="IPR036822">
    <property type="entry name" value="CutC-like_dom_sf"/>
</dbReference>
<dbReference type="GO" id="GO:0005737">
    <property type="term" value="C:cytoplasm"/>
    <property type="evidence" value="ECO:0007669"/>
    <property type="project" value="UniProtKB-SubCell"/>
</dbReference>
<evidence type="ECO:0000256" key="2">
    <source>
        <dbReference type="HAMAP-Rule" id="MF_00795"/>
    </source>
</evidence>
<dbReference type="Gene3D" id="3.20.20.380">
    <property type="entry name" value="Copper homeostasis (CutC) domain"/>
    <property type="match status" value="1"/>
</dbReference>
<gene>
    <name evidence="2" type="primary">cutC</name>
    <name evidence="3" type="ORF">H7B90_27515</name>
</gene>
<protein>
    <recommendedName>
        <fullName evidence="2">PF03932 family protein CutC</fullName>
    </recommendedName>
</protein>
<comment type="caution">
    <text evidence="2">Once thought to be involved in copper homeostasis, experiments in E.coli have shown this is not the case.</text>
</comment>
<comment type="similarity">
    <text evidence="1 2">Belongs to the CutC family.</text>
</comment>
<evidence type="ECO:0000256" key="1">
    <source>
        <dbReference type="ARBA" id="ARBA00007768"/>
    </source>
</evidence>
<dbReference type="GO" id="GO:0005507">
    <property type="term" value="F:copper ion binding"/>
    <property type="evidence" value="ECO:0007669"/>
    <property type="project" value="TreeGrafter"/>
</dbReference>
<dbReference type="PANTHER" id="PTHR12598:SF0">
    <property type="entry name" value="COPPER HOMEOSTASIS PROTEIN CUTC HOMOLOG"/>
    <property type="match status" value="1"/>
</dbReference>
<dbReference type="PANTHER" id="PTHR12598">
    <property type="entry name" value="COPPER HOMEOSTASIS PROTEIN CUTC"/>
    <property type="match status" value="1"/>
</dbReference>
<reference evidence="3 4" key="1">
    <citation type="submission" date="2020-08" db="EMBL/GenBank/DDBJ databases">
        <title>Cohnella phylogeny.</title>
        <authorList>
            <person name="Dunlap C."/>
        </authorList>
    </citation>
    <scope>NUCLEOTIDE SEQUENCE [LARGE SCALE GENOMIC DNA]</scope>
    <source>
        <strain evidence="3 4">DSM 25239</strain>
    </source>
</reference>
<dbReference type="AlphaFoldDB" id="A0A841UB55"/>
<keyword evidence="4" id="KW-1185">Reference proteome</keyword>
<organism evidence="3 4">
    <name type="scientific">Cohnella xylanilytica</name>
    <dbReference type="NCBI Taxonomy" id="557555"/>
    <lineage>
        <taxon>Bacteria</taxon>
        <taxon>Bacillati</taxon>
        <taxon>Bacillota</taxon>
        <taxon>Bacilli</taxon>
        <taxon>Bacillales</taxon>
        <taxon>Paenibacillaceae</taxon>
        <taxon>Cohnella</taxon>
    </lineage>
</organism>
<dbReference type="SUPFAM" id="SSF110395">
    <property type="entry name" value="CutC-like"/>
    <property type="match status" value="1"/>
</dbReference>
<dbReference type="Proteomes" id="UP000553776">
    <property type="component" value="Unassembled WGS sequence"/>
</dbReference>
<evidence type="ECO:0000313" key="3">
    <source>
        <dbReference type="EMBL" id="MBB6695150.1"/>
    </source>
</evidence>
<keyword evidence="2" id="KW-0963">Cytoplasm</keyword>
<accession>A0A841UB55</accession>
<proteinExistence type="inferred from homology"/>
<sequence>MKLEVIALSLEDALAAEEGGADRIELIAAMEQGGLTPPIELAERVAARTKLDVQVMVRPHGRSFVYGEPELERMAEDIRAIRRLDKPGFVLGCLTPDKRVDSRALSRLLAEAGESGARVTFHRAIDEATDLEQAYCELGAFPAIRRVLTSGGAPAAPAGAALIRRLRQLEAAMPGTPAVMAGSGLTIETLPGFLIETGVREVHLGTGVRSLDGAGRSRVDPRKVAKVRELLDRMPTR</sequence>
<dbReference type="EMBL" id="JACJVR010000112">
    <property type="protein sequence ID" value="MBB6695150.1"/>
    <property type="molecule type" value="Genomic_DNA"/>
</dbReference>
<name>A0A841UB55_9BACL</name>
<dbReference type="InterPro" id="IPR005627">
    <property type="entry name" value="CutC-like"/>
</dbReference>